<evidence type="ECO:0000256" key="2">
    <source>
        <dbReference type="SAM" id="SignalP"/>
    </source>
</evidence>
<keyword evidence="2" id="KW-0732">Signal</keyword>
<keyword evidence="4" id="KW-1185">Reference proteome</keyword>
<dbReference type="AlphaFoldDB" id="A0A271IVP1"/>
<accession>A0A271IVP1</accession>
<sequence length="315" mass="33393">MRRLLAAFVVLSACAGPPSANDPYDPDPYEPPPVEEAGLDGLTSDQRASLRGLPFPALVPGDVGAFALDRFAADSDGRFGNYALGYRRADGACFEVSGANEGLGGPEYPIVSTAVTIRDLGRTIRLYKAGDDPRGTSAQVWGVGTIVSEFVELDGAGILFLSDTQGGCRPLSLEEAAEFVADLRRLPDGPASSAVSSPRSTEPTPPTDPAALGPFAPADDLLADYNAASTPEVAAEALARRYDADEVRIEALEETSYEATVLVTALGLRDDSVRDERLRLTYAPYGPTWELVAAGRQTRCQPGRGHQDWSDGRCS</sequence>
<protein>
    <submittedName>
        <fullName evidence="3">Uncharacterized protein</fullName>
    </submittedName>
</protein>
<feature type="region of interest" description="Disordered" evidence="1">
    <location>
        <begin position="189"/>
        <end position="212"/>
    </location>
</feature>
<evidence type="ECO:0000256" key="1">
    <source>
        <dbReference type="SAM" id="MobiDB-lite"/>
    </source>
</evidence>
<evidence type="ECO:0000313" key="4">
    <source>
        <dbReference type="Proteomes" id="UP000216339"/>
    </source>
</evidence>
<dbReference type="Proteomes" id="UP000216339">
    <property type="component" value="Unassembled WGS sequence"/>
</dbReference>
<name>A0A271IVP1_9BACT</name>
<evidence type="ECO:0000313" key="3">
    <source>
        <dbReference type="EMBL" id="PAP75180.1"/>
    </source>
</evidence>
<feature type="chain" id="PRO_5012379778" evidence="2">
    <location>
        <begin position="21"/>
        <end position="315"/>
    </location>
</feature>
<comment type="caution">
    <text evidence="3">The sequence shown here is derived from an EMBL/GenBank/DDBJ whole genome shotgun (WGS) entry which is preliminary data.</text>
</comment>
<dbReference type="RefSeq" id="WP_095508816.1">
    <property type="nucleotide sequence ID" value="NZ_MQWD01000001.1"/>
</dbReference>
<gene>
    <name evidence="3" type="ORF">BSZ37_01340</name>
</gene>
<dbReference type="EMBL" id="MQWD01000001">
    <property type="protein sequence ID" value="PAP75180.1"/>
    <property type="molecule type" value="Genomic_DNA"/>
</dbReference>
<organism evidence="3 4">
    <name type="scientific">Rubrivirga marina</name>
    <dbReference type="NCBI Taxonomy" id="1196024"/>
    <lineage>
        <taxon>Bacteria</taxon>
        <taxon>Pseudomonadati</taxon>
        <taxon>Rhodothermota</taxon>
        <taxon>Rhodothermia</taxon>
        <taxon>Rhodothermales</taxon>
        <taxon>Rubricoccaceae</taxon>
        <taxon>Rubrivirga</taxon>
    </lineage>
</organism>
<proteinExistence type="predicted"/>
<feature type="signal peptide" evidence="2">
    <location>
        <begin position="1"/>
        <end position="20"/>
    </location>
</feature>
<reference evidence="3 4" key="1">
    <citation type="submission" date="2016-11" db="EMBL/GenBank/DDBJ databases">
        <title>Study of marine rhodopsin-containing bacteria.</title>
        <authorList>
            <person name="Yoshizawa S."/>
            <person name="Kumagai Y."/>
            <person name="Kogure K."/>
        </authorList>
    </citation>
    <scope>NUCLEOTIDE SEQUENCE [LARGE SCALE GENOMIC DNA]</scope>
    <source>
        <strain evidence="3 4">SAORIC-28</strain>
    </source>
</reference>
<dbReference type="OrthoDB" id="8550003at2"/>